<keyword evidence="2" id="KW-1185">Reference proteome</keyword>
<comment type="caution">
    <text evidence="1">The sequence shown here is derived from an EMBL/GenBank/DDBJ whole genome shotgun (WGS) entry which is preliminary data.</text>
</comment>
<protein>
    <submittedName>
        <fullName evidence="1">Uncharacterized protein</fullName>
    </submittedName>
</protein>
<name>A0ABD2NMF9_9CUCU</name>
<gene>
    <name evidence="1" type="ORF">HHI36_017108</name>
</gene>
<sequence>AEDCSVRDSISNLQFGAYILPNYGTLSPLTEIAPKPNQGMTTNLSTLQNIKKFFMFHAIEILAQISPAKSETRYTLDVRLAHPVSICPYENQTFEGTAS</sequence>
<proteinExistence type="predicted"/>
<evidence type="ECO:0000313" key="2">
    <source>
        <dbReference type="Proteomes" id="UP001516400"/>
    </source>
</evidence>
<evidence type="ECO:0000313" key="1">
    <source>
        <dbReference type="EMBL" id="KAL3279602.1"/>
    </source>
</evidence>
<reference evidence="1 2" key="1">
    <citation type="journal article" date="2021" name="BMC Biol.">
        <title>Horizontally acquired antibacterial genes associated with adaptive radiation of ladybird beetles.</title>
        <authorList>
            <person name="Li H.S."/>
            <person name="Tang X.F."/>
            <person name="Huang Y.H."/>
            <person name="Xu Z.Y."/>
            <person name="Chen M.L."/>
            <person name="Du X.Y."/>
            <person name="Qiu B.Y."/>
            <person name="Chen P.T."/>
            <person name="Zhang W."/>
            <person name="Slipinski A."/>
            <person name="Escalona H.E."/>
            <person name="Waterhouse R.M."/>
            <person name="Zwick A."/>
            <person name="Pang H."/>
        </authorList>
    </citation>
    <scope>NUCLEOTIDE SEQUENCE [LARGE SCALE GENOMIC DNA]</scope>
    <source>
        <strain evidence="1">SYSU2018</strain>
    </source>
</reference>
<dbReference type="EMBL" id="JABFTP020000124">
    <property type="protein sequence ID" value="KAL3279602.1"/>
    <property type="molecule type" value="Genomic_DNA"/>
</dbReference>
<accession>A0ABD2NMF9</accession>
<organism evidence="1 2">
    <name type="scientific">Cryptolaemus montrouzieri</name>
    <dbReference type="NCBI Taxonomy" id="559131"/>
    <lineage>
        <taxon>Eukaryota</taxon>
        <taxon>Metazoa</taxon>
        <taxon>Ecdysozoa</taxon>
        <taxon>Arthropoda</taxon>
        <taxon>Hexapoda</taxon>
        <taxon>Insecta</taxon>
        <taxon>Pterygota</taxon>
        <taxon>Neoptera</taxon>
        <taxon>Endopterygota</taxon>
        <taxon>Coleoptera</taxon>
        <taxon>Polyphaga</taxon>
        <taxon>Cucujiformia</taxon>
        <taxon>Coccinelloidea</taxon>
        <taxon>Coccinellidae</taxon>
        <taxon>Scymninae</taxon>
        <taxon>Scymnini</taxon>
        <taxon>Cryptolaemus</taxon>
    </lineage>
</organism>
<dbReference type="Proteomes" id="UP001516400">
    <property type="component" value="Unassembled WGS sequence"/>
</dbReference>
<feature type="non-terminal residue" evidence="1">
    <location>
        <position position="1"/>
    </location>
</feature>
<dbReference type="AlphaFoldDB" id="A0ABD2NMF9"/>